<dbReference type="OMA" id="NCAFVIR"/>
<organism evidence="1 2">
    <name type="scientific">Folsomia candida</name>
    <name type="common">Springtail</name>
    <dbReference type="NCBI Taxonomy" id="158441"/>
    <lineage>
        <taxon>Eukaryota</taxon>
        <taxon>Metazoa</taxon>
        <taxon>Ecdysozoa</taxon>
        <taxon>Arthropoda</taxon>
        <taxon>Hexapoda</taxon>
        <taxon>Collembola</taxon>
        <taxon>Entomobryomorpha</taxon>
        <taxon>Isotomoidea</taxon>
        <taxon>Isotomidae</taxon>
        <taxon>Proisotominae</taxon>
        <taxon>Folsomia</taxon>
    </lineage>
</organism>
<reference evidence="1 2" key="1">
    <citation type="submission" date="2015-12" db="EMBL/GenBank/DDBJ databases">
        <title>The genome of Folsomia candida.</title>
        <authorList>
            <person name="Faddeeva A."/>
            <person name="Derks M.F."/>
            <person name="Anvar Y."/>
            <person name="Smit S."/>
            <person name="Van Straalen N."/>
            <person name="Roelofs D."/>
        </authorList>
    </citation>
    <scope>NUCLEOTIDE SEQUENCE [LARGE SCALE GENOMIC DNA]</scope>
    <source>
        <strain evidence="1 2">VU population</strain>
        <tissue evidence="1">Whole body</tissue>
    </source>
</reference>
<name>A0A226D2F1_FOLCA</name>
<dbReference type="OrthoDB" id="6140501at2759"/>
<sequence>MLKSPEEETKERTEVADENVVSQLFRFFSAVKERVQGLLPAGPQAEPRPCLDALLGPVCRFKIAEVFYWGISVEGVGHLSLQLDNGTYISHWPEQNKGTGSLAALELLSSALESKADHMASLSGDVETEERQPDESVSLPDGLVDEEDISRWWKTYCKTSRYALLYSNCAQTVKLALEVGGIEGPPFIGVAVTPLQVFRWVKRCVRRYEKTKKRR</sequence>
<dbReference type="AlphaFoldDB" id="A0A226D2F1"/>
<protein>
    <submittedName>
        <fullName evidence="1">Uncharacterized protein</fullName>
    </submittedName>
</protein>
<evidence type="ECO:0000313" key="2">
    <source>
        <dbReference type="Proteomes" id="UP000198287"/>
    </source>
</evidence>
<dbReference type="EMBL" id="LNIX01000043">
    <property type="protein sequence ID" value="OXA38831.1"/>
    <property type="molecule type" value="Genomic_DNA"/>
</dbReference>
<gene>
    <name evidence="1" type="ORF">Fcan01_26412</name>
</gene>
<evidence type="ECO:0000313" key="1">
    <source>
        <dbReference type="EMBL" id="OXA38831.1"/>
    </source>
</evidence>
<dbReference type="Proteomes" id="UP000198287">
    <property type="component" value="Unassembled WGS sequence"/>
</dbReference>
<keyword evidence="2" id="KW-1185">Reference proteome</keyword>
<comment type="caution">
    <text evidence="1">The sequence shown here is derived from an EMBL/GenBank/DDBJ whole genome shotgun (WGS) entry which is preliminary data.</text>
</comment>
<accession>A0A226D2F1</accession>
<proteinExistence type="predicted"/>